<dbReference type="SUPFAM" id="SSF50156">
    <property type="entry name" value="PDZ domain-like"/>
    <property type="match status" value="1"/>
</dbReference>
<evidence type="ECO:0000256" key="5">
    <source>
        <dbReference type="RuleBase" id="RU004404"/>
    </source>
</evidence>
<evidence type="ECO:0000313" key="8">
    <source>
        <dbReference type="EMBL" id="MBO8440350.1"/>
    </source>
</evidence>
<dbReference type="GO" id="GO:0006508">
    <property type="term" value="P:proteolysis"/>
    <property type="evidence" value="ECO:0007669"/>
    <property type="project" value="UniProtKB-KW"/>
</dbReference>
<feature type="domain" description="PDZ" evidence="7">
    <location>
        <begin position="88"/>
        <end position="167"/>
    </location>
</feature>
<dbReference type="Pfam" id="PF03572">
    <property type="entry name" value="Peptidase_S41"/>
    <property type="match status" value="1"/>
</dbReference>
<feature type="signal peptide" evidence="6">
    <location>
        <begin position="1"/>
        <end position="21"/>
    </location>
</feature>
<dbReference type="Proteomes" id="UP000712007">
    <property type="component" value="Unassembled WGS sequence"/>
</dbReference>
<dbReference type="NCBIfam" id="TIGR00225">
    <property type="entry name" value="prc"/>
    <property type="match status" value="1"/>
</dbReference>
<dbReference type="PANTHER" id="PTHR32060:SF30">
    <property type="entry name" value="CARBOXY-TERMINAL PROCESSING PROTEASE CTPA"/>
    <property type="match status" value="1"/>
</dbReference>
<evidence type="ECO:0000259" key="7">
    <source>
        <dbReference type="PROSITE" id="PS50106"/>
    </source>
</evidence>
<dbReference type="InterPro" id="IPR001478">
    <property type="entry name" value="PDZ"/>
</dbReference>
<reference evidence="8" key="2">
    <citation type="journal article" date="2021" name="PeerJ">
        <title>Extensive microbial diversity within the chicken gut microbiome revealed by metagenomics and culture.</title>
        <authorList>
            <person name="Gilroy R."/>
            <person name="Ravi A."/>
            <person name="Getino M."/>
            <person name="Pursley I."/>
            <person name="Horton D.L."/>
            <person name="Alikhan N.F."/>
            <person name="Baker D."/>
            <person name="Gharbi K."/>
            <person name="Hall N."/>
            <person name="Watson M."/>
            <person name="Adriaenssens E.M."/>
            <person name="Foster-Nyarko E."/>
            <person name="Jarju S."/>
            <person name="Secka A."/>
            <person name="Antonio M."/>
            <person name="Oren A."/>
            <person name="Chaudhuri R.R."/>
            <person name="La Ragione R."/>
            <person name="Hildebrand F."/>
            <person name="Pallen M.J."/>
        </authorList>
    </citation>
    <scope>NUCLEOTIDE SEQUENCE</scope>
    <source>
        <strain evidence="8">3924</strain>
    </source>
</reference>
<keyword evidence="4 5" id="KW-0720">Serine protease</keyword>
<dbReference type="Gene3D" id="2.30.42.10">
    <property type="match status" value="1"/>
</dbReference>
<dbReference type="InterPro" id="IPR036034">
    <property type="entry name" value="PDZ_sf"/>
</dbReference>
<dbReference type="PANTHER" id="PTHR32060">
    <property type="entry name" value="TAIL-SPECIFIC PROTEASE"/>
    <property type="match status" value="1"/>
</dbReference>
<dbReference type="GO" id="GO:0030288">
    <property type="term" value="C:outer membrane-bounded periplasmic space"/>
    <property type="evidence" value="ECO:0007669"/>
    <property type="project" value="TreeGrafter"/>
</dbReference>
<dbReference type="InterPro" id="IPR041489">
    <property type="entry name" value="PDZ_6"/>
</dbReference>
<dbReference type="SUPFAM" id="SSF52096">
    <property type="entry name" value="ClpP/crotonase"/>
    <property type="match status" value="1"/>
</dbReference>
<evidence type="ECO:0000256" key="4">
    <source>
        <dbReference type="ARBA" id="ARBA00022825"/>
    </source>
</evidence>
<dbReference type="CDD" id="cd06782">
    <property type="entry name" value="cpPDZ_CPP-like"/>
    <property type="match status" value="1"/>
</dbReference>
<comment type="caution">
    <text evidence="8">The sequence shown here is derived from an EMBL/GenBank/DDBJ whole genome shotgun (WGS) entry which is preliminary data.</text>
</comment>
<dbReference type="AlphaFoldDB" id="A0A940DKV0"/>
<keyword evidence="6" id="KW-0732">Signal</keyword>
<keyword evidence="2 5" id="KW-0645">Protease</keyword>
<reference evidence="8" key="1">
    <citation type="submission" date="2020-10" db="EMBL/GenBank/DDBJ databases">
        <authorList>
            <person name="Gilroy R."/>
        </authorList>
    </citation>
    <scope>NUCLEOTIDE SEQUENCE</scope>
    <source>
        <strain evidence="8">3924</strain>
    </source>
</reference>
<keyword evidence="3 5" id="KW-0378">Hydrolase</keyword>
<protein>
    <submittedName>
        <fullName evidence="8">S41 family peptidase</fullName>
    </submittedName>
</protein>
<dbReference type="PROSITE" id="PS50106">
    <property type="entry name" value="PDZ"/>
    <property type="match status" value="1"/>
</dbReference>
<dbReference type="Gene3D" id="3.30.750.44">
    <property type="match status" value="1"/>
</dbReference>
<dbReference type="SMART" id="SM00228">
    <property type="entry name" value="PDZ"/>
    <property type="match status" value="1"/>
</dbReference>
<dbReference type="InterPro" id="IPR005151">
    <property type="entry name" value="Tail-specific_protease"/>
</dbReference>
<dbReference type="SMART" id="SM00245">
    <property type="entry name" value="TSPc"/>
    <property type="match status" value="1"/>
</dbReference>
<comment type="similarity">
    <text evidence="1 5">Belongs to the peptidase S41A family.</text>
</comment>
<dbReference type="Pfam" id="PF17820">
    <property type="entry name" value="PDZ_6"/>
    <property type="match status" value="1"/>
</dbReference>
<evidence type="ECO:0000256" key="1">
    <source>
        <dbReference type="ARBA" id="ARBA00009179"/>
    </source>
</evidence>
<dbReference type="PROSITE" id="PS51257">
    <property type="entry name" value="PROKAR_LIPOPROTEIN"/>
    <property type="match status" value="1"/>
</dbReference>
<dbReference type="CDD" id="cd07560">
    <property type="entry name" value="Peptidase_S41_CPP"/>
    <property type="match status" value="1"/>
</dbReference>
<evidence type="ECO:0000256" key="3">
    <source>
        <dbReference type="ARBA" id="ARBA00022801"/>
    </source>
</evidence>
<dbReference type="GO" id="GO:0008236">
    <property type="term" value="F:serine-type peptidase activity"/>
    <property type="evidence" value="ECO:0007669"/>
    <property type="project" value="UniProtKB-KW"/>
</dbReference>
<feature type="chain" id="PRO_5038086971" evidence="6">
    <location>
        <begin position="22"/>
        <end position="561"/>
    </location>
</feature>
<evidence type="ECO:0000256" key="2">
    <source>
        <dbReference type="ARBA" id="ARBA00022670"/>
    </source>
</evidence>
<accession>A0A940DKV0</accession>
<dbReference type="GO" id="GO:0004175">
    <property type="term" value="F:endopeptidase activity"/>
    <property type="evidence" value="ECO:0007669"/>
    <property type="project" value="TreeGrafter"/>
</dbReference>
<dbReference type="EMBL" id="JADIMV010000117">
    <property type="protein sequence ID" value="MBO8440350.1"/>
    <property type="molecule type" value="Genomic_DNA"/>
</dbReference>
<sequence length="561" mass="63480">MLYKGLWHRLLAVLVVTAGCAVPMNGQEKQLSDISKHIDIYTSLLKELELNYVDTLNHERLMEFAIGRMLYSLDPYTVYIPEKEEEAVRTLRSGEYGGIGSIITQVEGKVCIYDPYEGMPAQKSDVRAGDVILEVDGVSAEGKSVAQVSEMLRGVPGTEITLKLRREGEKKPIVRKFTREVVQITPIPYYGTVAPGVGYIVFNDFIDKSFVEFKRAMDDLTKNYGVEKLIVDLRSNGGGLIDQAAKIASLFVPNGTEIASIRGKDKRSEHVYRTTDEPLYPDMPLAFIVGENTASSAEILSGAMQDLDRAAVFGTRTFGKGLVQSIRQLPHNGYLKVTTAKYYLPSGRCVQAVDYAQRQNAGRDYAIPDSLTDEFLSAKGRVFLNNSGITPDVECDEQMKVNIAYYMYAKNLYFQYANRYCLSHSHIATADSFALTEEEYADFVAFVKEKKFTYTLESERYLEDLRDLVEMEGLSGMAGEMFDSLSAVLQPDIDRDIMLFEDDVRSFLESEIVKRYYFQRGVCQYNTRRDRCLDKAVEYLGDEERWNAIFDVERQGEEETD</sequence>
<evidence type="ECO:0000256" key="6">
    <source>
        <dbReference type="SAM" id="SignalP"/>
    </source>
</evidence>
<dbReference type="GO" id="GO:0007165">
    <property type="term" value="P:signal transduction"/>
    <property type="evidence" value="ECO:0007669"/>
    <property type="project" value="TreeGrafter"/>
</dbReference>
<dbReference type="Gene3D" id="3.90.226.10">
    <property type="entry name" value="2-enoyl-CoA Hydratase, Chain A, domain 1"/>
    <property type="match status" value="1"/>
</dbReference>
<dbReference type="InterPro" id="IPR004447">
    <property type="entry name" value="Peptidase_S41A"/>
</dbReference>
<organism evidence="8 9">
    <name type="scientific">Candidatus Aphodosoma intestinipullorum</name>
    <dbReference type="NCBI Taxonomy" id="2840674"/>
    <lineage>
        <taxon>Bacteria</taxon>
        <taxon>Pseudomonadati</taxon>
        <taxon>Bacteroidota</taxon>
        <taxon>Bacteroidia</taxon>
        <taxon>Bacteroidales</taxon>
        <taxon>Candidatus Aphodosoma</taxon>
    </lineage>
</organism>
<proteinExistence type="inferred from homology"/>
<name>A0A940DKV0_9BACT</name>
<gene>
    <name evidence="8" type="ORF">IAC51_06840</name>
</gene>
<dbReference type="InterPro" id="IPR029045">
    <property type="entry name" value="ClpP/crotonase-like_dom_sf"/>
</dbReference>
<evidence type="ECO:0000313" key="9">
    <source>
        <dbReference type="Proteomes" id="UP000712007"/>
    </source>
</evidence>